<proteinExistence type="predicted"/>
<name>A0A930YCK8_9ACTN</name>
<accession>A0A930YCK8</accession>
<dbReference type="Proteomes" id="UP000640489">
    <property type="component" value="Unassembled WGS sequence"/>
</dbReference>
<feature type="region of interest" description="Disordered" evidence="1">
    <location>
        <begin position="1"/>
        <end position="22"/>
    </location>
</feature>
<feature type="domain" description="Hemerythrin-like" evidence="2">
    <location>
        <begin position="29"/>
        <end position="161"/>
    </location>
</feature>
<comment type="caution">
    <text evidence="3">The sequence shown here is derived from an EMBL/GenBank/DDBJ whole genome shotgun (WGS) entry which is preliminary data.</text>
</comment>
<dbReference type="Gene3D" id="1.20.120.520">
    <property type="entry name" value="nmb1532 protein domain like"/>
    <property type="match status" value="1"/>
</dbReference>
<feature type="compositionally biased region" description="Polar residues" evidence="1">
    <location>
        <begin position="1"/>
        <end position="17"/>
    </location>
</feature>
<dbReference type="InterPro" id="IPR012312">
    <property type="entry name" value="Hemerythrin-like"/>
</dbReference>
<evidence type="ECO:0000259" key="2">
    <source>
        <dbReference type="Pfam" id="PF01814"/>
    </source>
</evidence>
<dbReference type="CDD" id="cd12108">
    <property type="entry name" value="Hr-like"/>
    <property type="match status" value="1"/>
</dbReference>
<dbReference type="AlphaFoldDB" id="A0A930YCK8"/>
<evidence type="ECO:0000313" key="3">
    <source>
        <dbReference type="EMBL" id="MBF4761803.1"/>
    </source>
</evidence>
<dbReference type="RefSeq" id="WP_194704993.1">
    <property type="nucleotide sequence ID" value="NZ_JADKPN010000001.1"/>
</dbReference>
<evidence type="ECO:0000256" key="1">
    <source>
        <dbReference type="SAM" id="MobiDB-lite"/>
    </source>
</evidence>
<gene>
    <name evidence="3" type="ORF">ISU07_01580</name>
</gene>
<dbReference type="Pfam" id="PF01814">
    <property type="entry name" value="Hemerythrin"/>
    <property type="match status" value="1"/>
</dbReference>
<dbReference type="EMBL" id="JADKPN010000001">
    <property type="protein sequence ID" value="MBF4761803.1"/>
    <property type="molecule type" value="Genomic_DNA"/>
</dbReference>
<reference evidence="3" key="1">
    <citation type="submission" date="2020-11" db="EMBL/GenBank/DDBJ databases">
        <title>Nocardioides sp. nov., isolated from Soil of Cynanchum wilfordii Hemsley rhizosphere.</title>
        <authorList>
            <person name="Lee J.-S."/>
            <person name="Suh M.K."/>
            <person name="Kim J.-S."/>
        </authorList>
    </citation>
    <scope>NUCLEOTIDE SEQUENCE</scope>
    <source>
        <strain evidence="3">KCTC 19275</strain>
    </source>
</reference>
<organism evidence="3 4">
    <name type="scientific">Nocardioides islandensis</name>
    <dbReference type="NCBI Taxonomy" id="433663"/>
    <lineage>
        <taxon>Bacteria</taxon>
        <taxon>Bacillati</taxon>
        <taxon>Actinomycetota</taxon>
        <taxon>Actinomycetes</taxon>
        <taxon>Propionibacteriales</taxon>
        <taxon>Nocardioidaceae</taxon>
        <taxon>Nocardioides</taxon>
    </lineage>
</organism>
<protein>
    <submittedName>
        <fullName evidence="3">Hemerythrin domain-containing protein</fullName>
    </submittedName>
</protein>
<keyword evidence="4" id="KW-1185">Reference proteome</keyword>
<evidence type="ECO:0000313" key="4">
    <source>
        <dbReference type="Proteomes" id="UP000640489"/>
    </source>
</evidence>
<sequence>MNDTYPEQITLPGQSSVADGPHDQSGMYVMHHAFRRDLAAFEAAVRATPIGDAATWRALGDRWTDFATVLHHHHGVEDEHLWPVLLAATTEDATGTALLHAMQAEHERIDPSLTAVAAGFATMVEHPCADHRNALDVHVTATRAALLAHLAHEETEALPLLQRTLSVEQNAAFEKAAQRAYPLRMIPFLLPWASDGLPDDVRRRIVESAGPAYGLLLRLLRGRYERAERRAFRYV</sequence>